<dbReference type="InterPro" id="IPR013106">
    <property type="entry name" value="Ig_V-set"/>
</dbReference>
<evidence type="ECO:0000259" key="17">
    <source>
        <dbReference type="PROSITE" id="PS50835"/>
    </source>
</evidence>
<feature type="domain" description="Ig-like" evidence="17">
    <location>
        <begin position="93"/>
        <end position="166"/>
    </location>
</feature>
<comment type="function">
    <text evidence="13">May play important roles in selective fasciculation and zone-to-zone projection of the primary olfactory axons.</text>
</comment>
<dbReference type="CDD" id="cd05866">
    <property type="entry name" value="IgI_1_NCAM-2"/>
    <property type="match status" value="1"/>
</dbReference>
<keyword evidence="11" id="KW-0325">Glycoprotein</keyword>
<evidence type="ECO:0000256" key="4">
    <source>
        <dbReference type="ARBA" id="ARBA00022692"/>
    </source>
</evidence>
<dbReference type="SMART" id="SM00409">
    <property type="entry name" value="IG"/>
    <property type="match status" value="5"/>
</dbReference>
<feature type="domain" description="Ig-like" evidence="17">
    <location>
        <begin position="189"/>
        <end position="277"/>
    </location>
</feature>
<dbReference type="Gene3D" id="2.60.40.10">
    <property type="entry name" value="Immunoglobulins"/>
    <property type="match status" value="7"/>
</dbReference>
<evidence type="ECO:0000256" key="7">
    <source>
        <dbReference type="ARBA" id="ARBA00022889"/>
    </source>
</evidence>
<dbReference type="FunFam" id="2.60.40.10:FF:000528">
    <property type="entry name" value="Neural cell adhesion molecule 2"/>
    <property type="match status" value="1"/>
</dbReference>
<organism evidence="19 20">
    <name type="scientific">Cyanistes caeruleus</name>
    <name type="common">Eurasian blue tit</name>
    <name type="synonym">Parus caeruleus</name>
    <dbReference type="NCBI Taxonomy" id="156563"/>
    <lineage>
        <taxon>Eukaryota</taxon>
        <taxon>Metazoa</taxon>
        <taxon>Chordata</taxon>
        <taxon>Craniata</taxon>
        <taxon>Vertebrata</taxon>
        <taxon>Euteleostomi</taxon>
        <taxon>Archelosauria</taxon>
        <taxon>Archosauria</taxon>
        <taxon>Dinosauria</taxon>
        <taxon>Saurischia</taxon>
        <taxon>Theropoda</taxon>
        <taxon>Coelurosauria</taxon>
        <taxon>Aves</taxon>
        <taxon>Neognathae</taxon>
        <taxon>Neoaves</taxon>
        <taxon>Telluraves</taxon>
        <taxon>Australaves</taxon>
        <taxon>Passeriformes</taxon>
        <taxon>Paridae</taxon>
        <taxon>Cyanistes</taxon>
    </lineage>
</organism>
<name>A0A8C0ZGS8_CYACU</name>
<feature type="transmembrane region" description="Helical" evidence="16">
    <location>
        <begin position="782"/>
        <end position="801"/>
    </location>
</feature>
<evidence type="ECO:0000313" key="20">
    <source>
        <dbReference type="Proteomes" id="UP000694410"/>
    </source>
</evidence>
<keyword evidence="7" id="KW-0130">Cell adhesion</keyword>
<evidence type="ECO:0000256" key="10">
    <source>
        <dbReference type="ARBA" id="ARBA00023157"/>
    </source>
</evidence>
<keyword evidence="20" id="KW-1185">Reference proteome</keyword>
<reference evidence="19" key="1">
    <citation type="submission" date="2025-08" db="UniProtKB">
        <authorList>
            <consortium name="Ensembl"/>
        </authorList>
    </citation>
    <scope>IDENTIFICATION</scope>
</reference>
<dbReference type="FunFam" id="2.60.40.10:FF:000032">
    <property type="entry name" value="palladin isoform X1"/>
    <property type="match status" value="1"/>
</dbReference>
<evidence type="ECO:0000256" key="1">
    <source>
        <dbReference type="ARBA" id="ARBA00004251"/>
    </source>
</evidence>
<keyword evidence="10" id="KW-1015">Disulfide bond</keyword>
<dbReference type="AlphaFoldDB" id="A0A8C0ZGS8"/>
<evidence type="ECO:0000256" key="16">
    <source>
        <dbReference type="SAM" id="Phobius"/>
    </source>
</evidence>
<dbReference type="SUPFAM" id="SSF48726">
    <property type="entry name" value="Immunoglobulin"/>
    <property type="match status" value="5"/>
</dbReference>
<dbReference type="FunFam" id="2.60.40.10:FF:000636">
    <property type="entry name" value="Neural cell adhesion molecule 2"/>
    <property type="match status" value="1"/>
</dbReference>
<reference evidence="19" key="2">
    <citation type="submission" date="2025-09" db="UniProtKB">
        <authorList>
            <consortium name="Ensembl"/>
        </authorList>
    </citation>
    <scope>IDENTIFICATION</scope>
</reference>
<evidence type="ECO:0000256" key="9">
    <source>
        <dbReference type="ARBA" id="ARBA00023136"/>
    </source>
</evidence>
<evidence type="ECO:0000256" key="15">
    <source>
        <dbReference type="SAM" id="MobiDB-lite"/>
    </source>
</evidence>
<dbReference type="InterPro" id="IPR036116">
    <property type="entry name" value="FN3_sf"/>
</dbReference>
<dbReference type="PRINTS" id="PR01838">
    <property type="entry name" value="NCAMFAMILY"/>
</dbReference>
<keyword evidence="12" id="KW-0393">Immunoglobulin domain</keyword>
<evidence type="ECO:0000256" key="8">
    <source>
        <dbReference type="ARBA" id="ARBA00022989"/>
    </source>
</evidence>
<dbReference type="GO" id="GO:0005886">
    <property type="term" value="C:plasma membrane"/>
    <property type="evidence" value="ECO:0007669"/>
    <property type="project" value="UniProtKB-SubCell"/>
</dbReference>
<dbReference type="PROSITE" id="PS50835">
    <property type="entry name" value="IG_LIKE"/>
    <property type="match status" value="5"/>
</dbReference>
<evidence type="ECO:0000256" key="12">
    <source>
        <dbReference type="ARBA" id="ARBA00023319"/>
    </source>
</evidence>
<keyword evidence="6" id="KW-0677">Repeat</keyword>
<evidence type="ECO:0000256" key="14">
    <source>
        <dbReference type="ARBA" id="ARBA00067628"/>
    </source>
</evidence>
<evidence type="ECO:0000256" key="3">
    <source>
        <dbReference type="ARBA" id="ARBA00022553"/>
    </source>
</evidence>
<keyword evidence="4 16" id="KW-0812">Transmembrane</keyword>
<feature type="domain" description="Fibronectin type-III" evidence="18">
    <location>
        <begin position="578"/>
        <end position="666"/>
    </location>
</feature>
<dbReference type="SMART" id="SM00406">
    <property type="entry name" value="IGv"/>
    <property type="match status" value="3"/>
</dbReference>
<dbReference type="FunFam" id="2.60.40.10:FF:000381">
    <property type="entry name" value="Neural cell adhesion molecule 2"/>
    <property type="match status" value="1"/>
</dbReference>
<keyword evidence="3" id="KW-0597">Phosphoprotein</keyword>
<feature type="domain" description="Ig-like" evidence="17">
    <location>
        <begin position="1"/>
        <end position="88"/>
    </location>
</feature>
<feature type="domain" description="Fibronectin type-III" evidence="18">
    <location>
        <begin position="477"/>
        <end position="576"/>
    </location>
</feature>
<evidence type="ECO:0000313" key="19">
    <source>
        <dbReference type="Ensembl" id="ENSCCEP00000019650.1"/>
    </source>
</evidence>
<dbReference type="InterPro" id="IPR003598">
    <property type="entry name" value="Ig_sub2"/>
</dbReference>
<feature type="region of interest" description="Disordered" evidence="15">
    <location>
        <begin position="752"/>
        <end position="775"/>
    </location>
</feature>
<dbReference type="CDD" id="cd05870">
    <property type="entry name" value="IgI_NCAM-2"/>
    <property type="match status" value="1"/>
</dbReference>
<feature type="domain" description="Ig-like" evidence="17">
    <location>
        <begin position="383"/>
        <end position="473"/>
    </location>
</feature>
<dbReference type="Proteomes" id="UP000694410">
    <property type="component" value="Unplaced"/>
</dbReference>
<protein>
    <recommendedName>
        <fullName evidence="14">Neural cell adhesion molecule 2</fullName>
    </recommendedName>
</protein>
<dbReference type="PROSITE" id="PS50853">
    <property type="entry name" value="FN3"/>
    <property type="match status" value="2"/>
</dbReference>
<feature type="domain" description="Ig-like" evidence="17">
    <location>
        <begin position="284"/>
        <end position="378"/>
    </location>
</feature>
<evidence type="ECO:0000256" key="6">
    <source>
        <dbReference type="ARBA" id="ARBA00022737"/>
    </source>
</evidence>
<dbReference type="PANTHER" id="PTHR12231:SF231">
    <property type="entry name" value="NEURAL CELL ADHESION MOLECULE 2"/>
    <property type="match status" value="1"/>
</dbReference>
<evidence type="ECO:0000259" key="18">
    <source>
        <dbReference type="PROSITE" id="PS50853"/>
    </source>
</evidence>
<dbReference type="Pfam" id="PF00041">
    <property type="entry name" value="fn3"/>
    <property type="match status" value="1"/>
</dbReference>
<dbReference type="InterPro" id="IPR003599">
    <property type="entry name" value="Ig_sub"/>
</dbReference>
<dbReference type="FunFam" id="2.60.40.10:FF:000436">
    <property type="entry name" value="Neural cell adhesion molecule 2"/>
    <property type="match status" value="1"/>
</dbReference>
<keyword evidence="9 16" id="KW-0472">Membrane</keyword>
<dbReference type="Pfam" id="PF07679">
    <property type="entry name" value="I-set"/>
    <property type="match status" value="4"/>
</dbReference>
<feature type="compositionally biased region" description="Low complexity" evidence="15">
    <location>
        <begin position="765"/>
        <end position="775"/>
    </location>
</feature>
<dbReference type="InterPro" id="IPR007110">
    <property type="entry name" value="Ig-like_dom"/>
</dbReference>
<dbReference type="InterPro" id="IPR013783">
    <property type="entry name" value="Ig-like_fold"/>
</dbReference>
<sequence>LQVTISLSKVELSVGESKFFTCTAIGEPENIEWYNPQGEKIISSQRVVVQKEGVRSRLTIYNANIEDAGIYRCQATDAKGQTQEATVVLEIYQKLTFRDIVSPQEFRQGEDAEVVCRVTSSPAPVVSWLYRNEEVTTIADNRFAVLANNNLQILNINKSDEGVYRCEGRVEARGEIDFRDIIVIVNVPPAIILLQKSFNATADRGEAVTLFCRATGSPPPEISWYRNGKLIEENEKYVLRGSNTQLTIRDIKNIDAGPYICNAKNKAGNDKKQTFLQVFGKLQPQIIQLKNETTFENGKATLICEAEGEPVPEITWKRAIDGMTFSEGHKSPDGRIEVKGQHGKSSLHIKDVKLSDSGRYDCEAASRIGGHQKSMYLDIEFAPTFVSNQTMYYSWEGNPINISCEVLANPSASVQWKRGKLVLPVKNTTHLKTYSTGRKLILEIAPTSDSDFGRYNCTATNRIGTRHQEYTLGQADVPSNPYGVRVFELSQTTAKVSFSKPDSHGGVPIHHYQVDVKEVASETWKIVRSHGVQSEYTKSEWCILTERNVQGKYLAAVNGKGQGEYSKTEIFQTLPVREPSPPSIHGQPESGKSFKLSITKQDDGGAPILEYIVKYRSVKKKVQGSRDHIILEHLQWTMGYEVQITAANRLGYSEPTLYEFSMPPKPNIIADTLFNGLGLGAVIGLGVTALLLILVVTDVSCFFVRQCGLLMCITRRICGKKSGSSGKSKELEEGKAAYLKDGSKEPIVEMRTEDERINNHEDGSPVNEPNETTPLTEPETSVLIIIFKILLFFSVTCINHTYVTDLNYRLFCINHTYVTDLNYRLFYFCVTMIHLFFFSHRKLPLKEENGKEALNPETIEIKVANDIIQSKEDDSKA</sequence>
<dbReference type="InterPro" id="IPR009138">
    <property type="entry name" value="Neural_cell_adh"/>
</dbReference>
<dbReference type="InterPro" id="IPR003961">
    <property type="entry name" value="FN3_dom"/>
</dbReference>
<dbReference type="SMART" id="SM00060">
    <property type="entry name" value="FN3"/>
    <property type="match status" value="2"/>
</dbReference>
<keyword evidence="5" id="KW-0732">Signal</keyword>
<evidence type="ECO:0000256" key="2">
    <source>
        <dbReference type="ARBA" id="ARBA00022475"/>
    </source>
</evidence>
<evidence type="ECO:0000256" key="11">
    <source>
        <dbReference type="ARBA" id="ARBA00023180"/>
    </source>
</evidence>
<keyword evidence="2" id="KW-1003">Cell membrane</keyword>
<dbReference type="CDD" id="cd00063">
    <property type="entry name" value="FN3"/>
    <property type="match status" value="2"/>
</dbReference>
<dbReference type="Pfam" id="PF13927">
    <property type="entry name" value="Ig_3"/>
    <property type="match status" value="1"/>
</dbReference>
<dbReference type="PANTHER" id="PTHR12231">
    <property type="entry name" value="CTX-RELATED TYPE I TRANSMEMBRANE PROTEIN"/>
    <property type="match status" value="1"/>
</dbReference>
<feature type="transmembrane region" description="Helical" evidence="16">
    <location>
        <begin position="673"/>
        <end position="696"/>
    </location>
</feature>
<dbReference type="InterPro" id="IPR013098">
    <property type="entry name" value="Ig_I-set"/>
</dbReference>
<dbReference type="SUPFAM" id="SSF49265">
    <property type="entry name" value="Fibronectin type III"/>
    <property type="match status" value="1"/>
</dbReference>
<dbReference type="GO" id="GO:0007155">
    <property type="term" value="P:cell adhesion"/>
    <property type="evidence" value="ECO:0007669"/>
    <property type="project" value="UniProtKB-KW"/>
</dbReference>
<dbReference type="Ensembl" id="ENSCCET00000029857.1">
    <property type="protein sequence ID" value="ENSCCEP00000019650.1"/>
    <property type="gene ID" value="ENSCCEG00000016009.1"/>
</dbReference>
<evidence type="ECO:0000256" key="5">
    <source>
        <dbReference type="ARBA" id="ARBA00022729"/>
    </source>
</evidence>
<comment type="subcellular location">
    <subcellularLocation>
        <location evidence="1">Cell membrane</location>
        <topology evidence="1">Single-pass type I membrane protein</topology>
    </subcellularLocation>
</comment>
<dbReference type="FunFam" id="2.60.40.10:FF:000086">
    <property type="entry name" value="Neural cell adhesion molecule 1"/>
    <property type="match status" value="1"/>
</dbReference>
<dbReference type="InterPro" id="IPR051170">
    <property type="entry name" value="Neural/epithelial_adhesion"/>
</dbReference>
<dbReference type="CDD" id="cd00096">
    <property type="entry name" value="Ig"/>
    <property type="match status" value="1"/>
</dbReference>
<dbReference type="InterPro" id="IPR036179">
    <property type="entry name" value="Ig-like_dom_sf"/>
</dbReference>
<keyword evidence="8 16" id="KW-1133">Transmembrane helix</keyword>
<proteinExistence type="predicted"/>
<evidence type="ECO:0000256" key="13">
    <source>
        <dbReference type="ARBA" id="ARBA00055494"/>
    </source>
</evidence>
<dbReference type="SMART" id="SM00408">
    <property type="entry name" value="IGc2"/>
    <property type="match status" value="5"/>
</dbReference>
<feature type="compositionally biased region" description="Basic and acidic residues" evidence="15">
    <location>
        <begin position="752"/>
        <end position="763"/>
    </location>
</feature>
<feature type="transmembrane region" description="Helical" evidence="16">
    <location>
        <begin position="821"/>
        <end position="838"/>
    </location>
</feature>
<accession>A0A8C0ZGS8</accession>
<gene>
    <name evidence="19" type="primary">NCAM2</name>
</gene>